<reference evidence="3" key="2">
    <citation type="submission" date="2020-05" db="UniProtKB">
        <authorList>
            <consortium name="EnsemblMetazoa"/>
        </authorList>
    </citation>
    <scope>IDENTIFICATION</scope>
</reference>
<evidence type="ECO:0000313" key="4">
    <source>
        <dbReference type="Proteomes" id="UP000030765"/>
    </source>
</evidence>
<feature type="signal peptide" evidence="1">
    <location>
        <begin position="1"/>
        <end position="28"/>
    </location>
</feature>
<dbReference type="VEuPathDB" id="VectorBase:ASIC008064"/>
<reference evidence="2 4" key="1">
    <citation type="journal article" date="2014" name="BMC Genomics">
        <title>Genome sequence of Anopheles sinensis provides insight into genetics basis of mosquito competence for malaria parasites.</title>
        <authorList>
            <person name="Zhou D."/>
            <person name="Zhang D."/>
            <person name="Ding G."/>
            <person name="Shi L."/>
            <person name="Hou Q."/>
            <person name="Ye Y."/>
            <person name="Xu Y."/>
            <person name="Zhou H."/>
            <person name="Xiong C."/>
            <person name="Li S."/>
            <person name="Yu J."/>
            <person name="Hong S."/>
            <person name="Yu X."/>
            <person name="Zou P."/>
            <person name="Chen C."/>
            <person name="Chang X."/>
            <person name="Wang W."/>
            <person name="Lv Y."/>
            <person name="Sun Y."/>
            <person name="Ma L."/>
            <person name="Shen B."/>
            <person name="Zhu C."/>
        </authorList>
    </citation>
    <scope>NUCLEOTIDE SEQUENCE [LARGE SCALE GENOMIC DNA]</scope>
</reference>
<proteinExistence type="predicted"/>
<gene>
    <name evidence="2" type="ORF">ZHAS_00008064</name>
</gene>
<accession>A0A084VRH1</accession>
<evidence type="ECO:0000313" key="2">
    <source>
        <dbReference type="EMBL" id="KFB40565.1"/>
    </source>
</evidence>
<dbReference type="AlphaFoldDB" id="A0A084VRH1"/>
<protein>
    <submittedName>
        <fullName evidence="2 3">Dihydrolipoyl dehydrogenase</fullName>
    </submittedName>
</protein>
<evidence type="ECO:0000313" key="3">
    <source>
        <dbReference type="EnsemblMetazoa" id="ASIC008064-PA"/>
    </source>
</evidence>
<dbReference type="EnsemblMetazoa" id="ASIC008064-RA">
    <property type="protein sequence ID" value="ASIC008064-PA"/>
    <property type="gene ID" value="ASIC008064"/>
</dbReference>
<feature type="chain" id="PRO_5010759881" evidence="1">
    <location>
        <begin position="29"/>
        <end position="103"/>
    </location>
</feature>
<organism evidence="2">
    <name type="scientific">Anopheles sinensis</name>
    <name type="common">Mosquito</name>
    <dbReference type="NCBI Taxonomy" id="74873"/>
    <lineage>
        <taxon>Eukaryota</taxon>
        <taxon>Metazoa</taxon>
        <taxon>Ecdysozoa</taxon>
        <taxon>Arthropoda</taxon>
        <taxon>Hexapoda</taxon>
        <taxon>Insecta</taxon>
        <taxon>Pterygota</taxon>
        <taxon>Neoptera</taxon>
        <taxon>Endopterygota</taxon>
        <taxon>Diptera</taxon>
        <taxon>Nematocera</taxon>
        <taxon>Culicoidea</taxon>
        <taxon>Culicidae</taxon>
        <taxon>Anophelinae</taxon>
        <taxon>Anopheles</taxon>
    </lineage>
</organism>
<dbReference type="EMBL" id="ATLV01015667">
    <property type="status" value="NOT_ANNOTATED_CDS"/>
    <property type="molecule type" value="Genomic_DNA"/>
</dbReference>
<dbReference type="EMBL" id="KE525026">
    <property type="protein sequence ID" value="KFB40565.1"/>
    <property type="molecule type" value="Genomic_DNA"/>
</dbReference>
<keyword evidence="1" id="KW-0732">Signal</keyword>
<evidence type="ECO:0000256" key="1">
    <source>
        <dbReference type="SAM" id="SignalP"/>
    </source>
</evidence>
<sequence>MCLTPGHLPTKLLLALALILSVRRHIFGLQVLIKQPTYGSVLCEEISPDFIRHYPLPVLSAPKRKREEKMRLFYERLIIDVVSEQDVRREKDRFKSLDDITKK</sequence>
<keyword evidence="4" id="KW-1185">Reference proteome</keyword>
<name>A0A084VRH1_ANOSI</name>
<dbReference type="Proteomes" id="UP000030765">
    <property type="component" value="Unassembled WGS sequence"/>
</dbReference>